<comment type="caution">
    <text evidence="1">The sequence shown here is derived from an EMBL/GenBank/DDBJ whole genome shotgun (WGS) entry which is preliminary data.</text>
</comment>
<dbReference type="Proteomes" id="UP000614350">
    <property type="component" value="Unassembled WGS sequence"/>
</dbReference>
<evidence type="ECO:0000313" key="1">
    <source>
        <dbReference type="EMBL" id="KAF7412466.1"/>
    </source>
</evidence>
<sequence>MLQLGPHNSEIRFRGEIKVMRGAYYSEFRKENKRMAQMRVEYRKKHKLANFERQRSPLNESFDLEFREYRDIQRKRMFFGRSYEYSQDVSSKGGRKPVDVR</sequence>
<reference evidence="1" key="1">
    <citation type="journal article" date="2020" name="G3 (Bethesda)">
        <title>High-Quality Assemblies for Three Invasive Social Wasps from the &lt;i&gt;Vespula&lt;/i&gt; Genus.</title>
        <authorList>
            <person name="Harrop T.W.R."/>
            <person name="Guhlin J."/>
            <person name="McLaughlin G.M."/>
            <person name="Permina E."/>
            <person name="Stockwell P."/>
            <person name="Gilligan J."/>
            <person name="Le Lec M.F."/>
            <person name="Gruber M.A.M."/>
            <person name="Quinn O."/>
            <person name="Lovegrove M."/>
            <person name="Duncan E.J."/>
            <person name="Remnant E.J."/>
            <person name="Van Eeckhoven J."/>
            <person name="Graham B."/>
            <person name="Knapp R.A."/>
            <person name="Langford K.W."/>
            <person name="Kronenberg Z."/>
            <person name="Press M.O."/>
            <person name="Eacker S.M."/>
            <person name="Wilson-Rankin E.E."/>
            <person name="Purcell J."/>
            <person name="Lester P.J."/>
            <person name="Dearden P.K."/>
        </authorList>
    </citation>
    <scope>NUCLEOTIDE SEQUENCE</scope>
    <source>
        <strain evidence="1">Marl-1</strain>
    </source>
</reference>
<accession>A0A834KUX0</accession>
<dbReference type="AlphaFoldDB" id="A0A834KUX0"/>
<protein>
    <submittedName>
        <fullName evidence="1">Uncharacterized protein</fullName>
    </submittedName>
</protein>
<gene>
    <name evidence="1" type="ORF">HZH66_001362</name>
</gene>
<dbReference type="EMBL" id="JACSEA010000001">
    <property type="protein sequence ID" value="KAF7412466.1"/>
    <property type="molecule type" value="Genomic_DNA"/>
</dbReference>
<proteinExistence type="predicted"/>
<organism evidence="1 2">
    <name type="scientific">Vespula vulgaris</name>
    <name type="common">Yellow jacket</name>
    <name type="synonym">Wasp</name>
    <dbReference type="NCBI Taxonomy" id="7454"/>
    <lineage>
        <taxon>Eukaryota</taxon>
        <taxon>Metazoa</taxon>
        <taxon>Ecdysozoa</taxon>
        <taxon>Arthropoda</taxon>
        <taxon>Hexapoda</taxon>
        <taxon>Insecta</taxon>
        <taxon>Pterygota</taxon>
        <taxon>Neoptera</taxon>
        <taxon>Endopterygota</taxon>
        <taxon>Hymenoptera</taxon>
        <taxon>Apocrita</taxon>
        <taxon>Aculeata</taxon>
        <taxon>Vespoidea</taxon>
        <taxon>Vespidae</taxon>
        <taxon>Vespinae</taxon>
        <taxon>Vespula</taxon>
    </lineage>
</organism>
<keyword evidence="2" id="KW-1185">Reference proteome</keyword>
<name>A0A834KUX0_VESVU</name>
<evidence type="ECO:0000313" key="2">
    <source>
        <dbReference type="Proteomes" id="UP000614350"/>
    </source>
</evidence>